<dbReference type="RefSeq" id="WP_123928577.1">
    <property type="nucleotide sequence ID" value="NZ_RKRE01000002.1"/>
</dbReference>
<dbReference type="InterPro" id="IPR037914">
    <property type="entry name" value="SpoVT-AbrB_sf"/>
</dbReference>
<evidence type="ECO:0000313" key="3">
    <source>
        <dbReference type="EMBL" id="RPF46622.1"/>
    </source>
</evidence>
<protein>
    <submittedName>
        <fullName evidence="3">AbrB family looped-hinge helix DNA binding protein</fullName>
    </submittedName>
</protein>
<dbReference type="EMBL" id="RKRE01000002">
    <property type="protein sequence ID" value="RPF46622.1"/>
    <property type="molecule type" value="Genomic_DNA"/>
</dbReference>
<reference evidence="3 4" key="1">
    <citation type="submission" date="2018-11" db="EMBL/GenBank/DDBJ databases">
        <title>Genomic Encyclopedia of Type Strains, Phase IV (KMG-IV): sequencing the most valuable type-strain genomes for metagenomic binning, comparative biology and taxonomic classification.</title>
        <authorList>
            <person name="Goeker M."/>
        </authorList>
    </citation>
    <scope>NUCLEOTIDE SEQUENCE [LARGE SCALE GENOMIC DNA]</scope>
    <source>
        <strain evidence="3 4">DSM 102936</strain>
    </source>
</reference>
<keyword evidence="4" id="KW-1185">Reference proteome</keyword>
<evidence type="ECO:0000313" key="4">
    <source>
        <dbReference type="Proteomes" id="UP000282654"/>
    </source>
</evidence>
<dbReference type="OrthoDB" id="9811597at2"/>
<dbReference type="PANTHER" id="PTHR34860">
    <property type="entry name" value="REPRESSOR-LIKE PROTEIN SSO7C3"/>
    <property type="match status" value="1"/>
</dbReference>
<dbReference type="Proteomes" id="UP000282654">
    <property type="component" value="Unassembled WGS sequence"/>
</dbReference>
<organism evidence="3 4">
    <name type="scientific">Thermodesulfitimonas autotrophica</name>
    <dbReference type="NCBI Taxonomy" id="1894989"/>
    <lineage>
        <taxon>Bacteria</taxon>
        <taxon>Bacillati</taxon>
        <taxon>Bacillota</taxon>
        <taxon>Clostridia</taxon>
        <taxon>Thermoanaerobacterales</taxon>
        <taxon>Thermoanaerobacteraceae</taxon>
        <taxon>Thermodesulfitimonas</taxon>
    </lineage>
</organism>
<proteinExistence type="predicted"/>
<dbReference type="GO" id="GO:0003677">
    <property type="term" value="F:DNA binding"/>
    <property type="evidence" value="ECO:0007669"/>
    <property type="project" value="UniProtKB-UniRule"/>
</dbReference>
<keyword evidence="1" id="KW-0238">DNA-binding</keyword>
<evidence type="ECO:0000256" key="1">
    <source>
        <dbReference type="PROSITE-ProRule" id="PRU01076"/>
    </source>
</evidence>
<accession>A0A3N5BEU5</accession>
<dbReference type="Gene3D" id="2.10.260.10">
    <property type="match status" value="1"/>
</dbReference>
<dbReference type="AlphaFoldDB" id="A0A3N5BEU5"/>
<evidence type="ECO:0000259" key="2">
    <source>
        <dbReference type="PROSITE" id="PS51740"/>
    </source>
</evidence>
<dbReference type="InterPro" id="IPR007159">
    <property type="entry name" value="SpoVT-AbrB_dom"/>
</dbReference>
<name>A0A3N5BEU5_9THEO</name>
<dbReference type="SUPFAM" id="SSF89447">
    <property type="entry name" value="AbrB/MazE/MraZ-like"/>
    <property type="match status" value="1"/>
</dbReference>
<dbReference type="InterPro" id="IPR052975">
    <property type="entry name" value="Repressor-like_regulatory"/>
</dbReference>
<gene>
    <name evidence="3" type="ORF">EDD75_0872</name>
</gene>
<dbReference type="NCBIfam" id="TIGR01439">
    <property type="entry name" value="lp_hng_hel_AbrB"/>
    <property type="match status" value="1"/>
</dbReference>
<feature type="domain" description="SpoVT-AbrB" evidence="2">
    <location>
        <begin position="3"/>
        <end position="48"/>
    </location>
</feature>
<dbReference type="Pfam" id="PF04014">
    <property type="entry name" value="MazE_antitoxin"/>
    <property type="match status" value="1"/>
</dbReference>
<dbReference type="PANTHER" id="PTHR34860:SF6">
    <property type="entry name" value="REPRESSOR-LIKE PROTEIN SSO7C3"/>
    <property type="match status" value="1"/>
</dbReference>
<sequence length="90" mass="10571">MQNRFVSPTERGQVTIPKEIRQKLRITPTTKLRVYVENNKVVLEPVTSLEVLLKDLVAEAKDKGYTRREIEQEIEAVRERLFRELYGDQA</sequence>
<dbReference type="SMART" id="SM00966">
    <property type="entry name" value="SpoVT_AbrB"/>
    <property type="match status" value="1"/>
</dbReference>
<dbReference type="PROSITE" id="PS51740">
    <property type="entry name" value="SPOVT_ABRB"/>
    <property type="match status" value="1"/>
</dbReference>
<comment type="caution">
    <text evidence="3">The sequence shown here is derived from an EMBL/GenBank/DDBJ whole genome shotgun (WGS) entry which is preliminary data.</text>
</comment>